<sequence>MQSSLSVEALASCNIAEARHSIHSSFQETASAASDSLIANGEESMERILELERELNAARSSIAEKEAKCNRLSKLQDNIDSEVQELTEKLFQEAYKMVNEAEERRSKAEKLLAESRLKVDMLTAEVEALKIIVKSPSAQIHKSTPPQKNSLTSRFLTPSRKEKHASSTNARKSLSLPAATRDSVSIQSEEHKQDTAFEVDPIYHREFANWRESGAPLDEESPFLSRVMAEEVAPCLHFSNTELAMQVLSAIKTNTLELEPVKETKPAVRTCALSNVPRFCPYRLRVVGGAEWCFISMLARNRIASVCDFFTYMRYVNQGIVKSGIHDSYWDVINLRKNMALARLGLGFVPKTGGARAEIR</sequence>
<evidence type="ECO:0000313" key="6">
    <source>
        <dbReference type="Proteomes" id="UP000887569"/>
    </source>
</evidence>
<feature type="coiled-coil region" evidence="3">
    <location>
        <begin position="48"/>
        <end position="125"/>
    </location>
</feature>
<evidence type="ECO:0000256" key="1">
    <source>
        <dbReference type="ARBA" id="ARBA00023054"/>
    </source>
</evidence>
<dbReference type="GO" id="GO:0005085">
    <property type="term" value="F:guanyl-nucleotide exchange factor activity"/>
    <property type="evidence" value="ECO:0007669"/>
    <property type="project" value="InterPro"/>
</dbReference>
<name>A0A914ZMA1_PARUN</name>
<dbReference type="CDD" id="cd21044">
    <property type="entry name" value="Rab11BD_RAB3IP_like"/>
    <property type="match status" value="1"/>
</dbReference>
<dbReference type="InterPro" id="IPR009449">
    <property type="entry name" value="Sec2_N"/>
</dbReference>
<dbReference type="WBParaSite" id="PgB07_g091_t01">
    <property type="protein sequence ID" value="PgB07_g091_t01"/>
    <property type="gene ID" value="PgB07_g091"/>
</dbReference>
<accession>A0A914ZMA1</accession>
<dbReference type="GO" id="GO:0070319">
    <property type="term" value="C:Golgi to plasma membrane transport vesicle"/>
    <property type="evidence" value="ECO:0007669"/>
    <property type="project" value="TreeGrafter"/>
</dbReference>
<dbReference type="AlphaFoldDB" id="A0A914ZMA1"/>
<dbReference type="GO" id="GO:0006887">
    <property type="term" value="P:exocytosis"/>
    <property type="evidence" value="ECO:0007669"/>
    <property type="project" value="TreeGrafter"/>
</dbReference>
<dbReference type="Gene3D" id="1.20.5.4880">
    <property type="match status" value="1"/>
</dbReference>
<dbReference type="PANTHER" id="PTHR14430:SF0">
    <property type="entry name" value="SEC2P DOMAIN-CONTAINING PROTEIN"/>
    <property type="match status" value="1"/>
</dbReference>
<feature type="compositionally biased region" description="Polar residues" evidence="4">
    <location>
        <begin position="138"/>
        <end position="156"/>
    </location>
</feature>
<evidence type="ECO:0000256" key="2">
    <source>
        <dbReference type="ARBA" id="ARBA00025794"/>
    </source>
</evidence>
<proteinExistence type="inferred from homology"/>
<feature type="region of interest" description="Disordered" evidence="4">
    <location>
        <begin position="138"/>
        <end position="192"/>
    </location>
</feature>
<evidence type="ECO:0000256" key="4">
    <source>
        <dbReference type="SAM" id="MobiDB-lite"/>
    </source>
</evidence>
<dbReference type="Pfam" id="PF06428">
    <property type="entry name" value="Sec2p"/>
    <property type="match status" value="1"/>
</dbReference>
<evidence type="ECO:0000313" key="7">
    <source>
        <dbReference type="WBParaSite" id="PgB07_g091_t01"/>
    </source>
</evidence>
<evidence type="ECO:0000259" key="5">
    <source>
        <dbReference type="Pfam" id="PF06428"/>
    </source>
</evidence>
<dbReference type="InterPro" id="IPR040351">
    <property type="entry name" value="RAB3IL/RAB3IP/Sec2"/>
</dbReference>
<dbReference type="SUPFAM" id="SSF144284">
    <property type="entry name" value="Sec2 N-terminal region"/>
    <property type="match status" value="1"/>
</dbReference>
<dbReference type="PANTHER" id="PTHR14430">
    <property type="entry name" value="RABIN3-RELATED"/>
    <property type="match status" value="1"/>
</dbReference>
<dbReference type="Proteomes" id="UP000887569">
    <property type="component" value="Unplaced"/>
</dbReference>
<comment type="similarity">
    <text evidence="2">Belongs to the SEC2 family.</text>
</comment>
<keyword evidence="6" id="KW-1185">Reference proteome</keyword>
<dbReference type="Pfam" id="PF25555">
    <property type="entry name" value="RAB3A-like_C"/>
    <property type="match status" value="1"/>
</dbReference>
<feature type="domain" description="GDP/GTP exchange factor Sec2 N-terminal" evidence="5">
    <location>
        <begin position="29"/>
        <end position="111"/>
    </location>
</feature>
<keyword evidence="1 3" id="KW-0175">Coiled coil</keyword>
<reference evidence="7" key="1">
    <citation type="submission" date="2022-11" db="UniProtKB">
        <authorList>
            <consortium name="WormBaseParasite"/>
        </authorList>
    </citation>
    <scope>IDENTIFICATION</scope>
</reference>
<organism evidence="6 7">
    <name type="scientific">Parascaris univalens</name>
    <name type="common">Nematode worm</name>
    <dbReference type="NCBI Taxonomy" id="6257"/>
    <lineage>
        <taxon>Eukaryota</taxon>
        <taxon>Metazoa</taxon>
        <taxon>Ecdysozoa</taxon>
        <taxon>Nematoda</taxon>
        <taxon>Chromadorea</taxon>
        <taxon>Rhabditida</taxon>
        <taxon>Spirurina</taxon>
        <taxon>Ascaridomorpha</taxon>
        <taxon>Ascaridoidea</taxon>
        <taxon>Ascarididae</taxon>
        <taxon>Parascaris</taxon>
    </lineage>
</organism>
<evidence type="ECO:0000256" key="3">
    <source>
        <dbReference type="SAM" id="Coils"/>
    </source>
</evidence>
<protein>
    <submittedName>
        <fullName evidence="7">GDP/GTP exchange factor Sec2 N-terminal domain-containing protein</fullName>
    </submittedName>
</protein>